<evidence type="ECO:0000313" key="1">
    <source>
        <dbReference type="EMBL" id="KAF2108071.1"/>
    </source>
</evidence>
<evidence type="ECO:0000313" key="2">
    <source>
        <dbReference type="Proteomes" id="UP000799770"/>
    </source>
</evidence>
<proteinExistence type="predicted"/>
<reference evidence="1" key="1">
    <citation type="journal article" date="2020" name="Stud. Mycol.">
        <title>101 Dothideomycetes genomes: a test case for predicting lifestyles and emergence of pathogens.</title>
        <authorList>
            <person name="Haridas S."/>
            <person name="Albert R."/>
            <person name="Binder M."/>
            <person name="Bloem J."/>
            <person name="Labutti K."/>
            <person name="Salamov A."/>
            <person name="Andreopoulos B."/>
            <person name="Baker S."/>
            <person name="Barry K."/>
            <person name="Bills G."/>
            <person name="Bluhm B."/>
            <person name="Cannon C."/>
            <person name="Castanera R."/>
            <person name="Culley D."/>
            <person name="Daum C."/>
            <person name="Ezra D."/>
            <person name="Gonzalez J."/>
            <person name="Henrissat B."/>
            <person name="Kuo A."/>
            <person name="Liang C."/>
            <person name="Lipzen A."/>
            <person name="Lutzoni F."/>
            <person name="Magnuson J."/>
            <person name="Mondo S."/>
            <person name="Nolan M."/>
            <person name="Ohm R."/>
            <person name="Pangilinan J."/>
            <person name="Park H.-J."/>
            <person name="Ramirez L."/>
            <person name="Alfaro M."/>
            <person name="Sun H."/>
            <person name="Tritt A."/>
            <person name="Yoshinaga Y."/>
            <person name="Zwiers L.-H."/>
            <person name="Turgeon B."/>
            <person name="Goodwin S."/>
            <person name="Spatafora J."/>
            <person name="Crous P."/>
            <person name="Grigoriev I."/>
        </authorList>
    </citation>
    <scope>NUCLEOTIDE SEQUENCE</scope>
    <source>
        <strain evidence="1">CBS 627.86</strain>
    </source>
</reference>
<gene>
    <name evidence="1" type="ORF">BDV96DRAFT_287380</name>
</gene>
<dbReference type="EMBL" id="ML977350">
    <property type="protein sequence ID" value="KAF2108071.1"/>
    <property type="molecule type" value="Genomic_DNA"/>
</dbReference>
<sequence length="177" mass="20583">MVLVLLAHKYVSSCIRLRYEIEATRILDDDNNHRQRHGKPECANRLLLRHRARRNKTTYTSIGPARGHKKGFKDLETWRRLFRQVALMQGQQPRSLVDRATVIAILWGRGYIRRLAMCLLILEPSIYRARNVMAWCTARNLLVYLCYCEDGELYNAPRVVTGYIHSLKSEVGESVAQ</sequence>
<keyword evidence="2" id="KW-1185">Reference proteome</keyword>
<organism evidence="1 2">
    <name type="scientific">Lophiotrema nucula</name>
    <dbReference type="NCBI Taxonomy" id="690887"/>
    <lineage>
        <taxon>Eukaryota</taxon>
        <taxon>Fungi</taxon>
        <taxon>Dikarya</taxon>
        <taxon>Ascomycota</taxon>
        <taxon>Pezizomycotina</taxon>
        <taxon>Dothideomycetes</taxon>
        <taxon>Pleosporomycetidae</taxon>
        <taxon>Pleosporales</taxon>
        <taxon>Lophiotremataceae</taxon>
        <taxon>Lophiotrema</taxon>
    </lineage>
</organism>
<accession>A0A6A5YPK5</accession>
<protein>
    <submittedName>
        <fullName evidence="1">Uncharacterized protein</fullName>
    </submittedName>
</protein>
<dbReference type="Proteomes" id="UP000799770">
    <property type="component" value="Unassembled WGS sequence"/>
</dbReference>
<dbReference type="AlphaFoldDB" id="A0A6A5YPK5"/>
<name>A0A6A5YPK5_9PLEO</name>